<organism evidence="5 6">
    <name type="scientific">Hortaea werneckii</name>
    <name type="common">Black yeast</name>
    <name type="synonym">Cladosporium werneckii</name>
    <dbReference type="NCBI Taxonomy" id="91943"/>
    <lineage>
        <taxon>Eukaryota</taxon>
        <taxon>Fungi</taxon>
        <taxon>Dikarya</taxon>
        <taxon>Ascomycota</taxon>
        <taxon>Pezizomycotina</taxon>
        <taxon>Dothideomycetes</taxon>
        <taxon>Dothideomycetidae</taxon>
        <taxon>Mycosphaerellales</taxon>
        <taxon>Teratosphaeriaceae</taxon>
        <taxon>Hortaea</taxon>
    </lineage>
</organism>
<gene>
    <name evidence="5" type="ORF">D0861_06399</name>
</gene>
<feature type="region of interest" description="Disordered" evidence="4">
    <location>
        <begin position="106"/>
        <end position="181"/>
    </location>
</feature>
<dbReference type="Gene3D" id="3.30.40.10">
    <property type="entry name" value="Zinc/RING finger domain, C3HC4 (zinc finger)"/>
    <property type="match status" value="1"/>
</dbReference>
<dbReference type="Proteomes" id="UP000268823">
    <property type="component" value="Unassembled WGS sequence"/>
</dbReference>
<protein>
    <recommendedName>
        <fullName evidence="7">RING-type domain-containing protein</fullName>
    </recommendedName>
</protein>
<feature type="region of interest" description="Disordered" evidence="4">
    <location>
        <begin position="60"/>
        <end position="90"/>
    </location>
</feature>
<dbReference type="InterPro" id="IPR017907">
    <property type="entry name" value="Znf_RING_CS"/>
</dbReference>
<sequence>MASPTSQWVRILDEVDDATAHAIIETQLAALEASADTSGPDTMLTREVFSVELKRYRGSRANGPTSPVSFAANQPAEAGTSVGHGPEDTHVLSQTRQPLEEHAAEPIVALPPPAKEGTKRAASPTADAQCKRQKHNDDAIADIPQSVNKRAASTDLPRTPVKRKKLADHSSRESSSNDPASTVECTACCDTKPTEETIRAPCDHAFCDQCLKRQFEGALRDEALYPPGCCKRPIAFLDVKRRLPAGLAERFEAKMEELDSKNRIYCHVPTCSTFIGIGHRSESV</sequence>
<accession>A0A3M7FAM8</accession>
<dbReference type="EMBL" id="QWIR01000129">
    <property type="protein sequence ID" value="RMY85511.1"/>
    <property type="molecule type" value="Genomic_DNA"/>
</dbReference>
<evidence type="ECO:0000256" key="2">
    <source>
        <dbReference type="ARBA" id="ARBA00022771"/>
    </source>
</evidence>
<dbReference type="OrthoDB" id="10009520at2759"/>
<dbReference type="PROSITE" id="PS00518">
    <property type="entry name" value="ZF_RING_1"/>
    <property type="match status" value="1"/>
</dbReference>
<evidence type="ECO:0000313" key="5">
    <source>
        <dbReference type="EMBL" id="RMY85511.1"/>
    </source>
</evidence>
<dbReference type="GO" id="GO:0008270">
    <property type="term" value="F:zinc ion binding"/>
    <property type="evidence" value="ECO:0007669"/>
    <property type="project" value="UniProtKB-KW"/>
</dbReference>
<reference evidence="5 6" key="1">
    <citation type="journal article" date="2018" name="BMC Genomics">
        <title>Genomic evidence for intraspecific hybridization in a clonal and extremely halotolerant yeast.</title>
        <authorList>
            <person name="Gostincar C."/>
            <person name="Stajich J.E."/>
            <person name="Zupancic J."/>
            <person name="Zalar P."/>
            <person name="Gunde-Cimerman N."/>
        </authorList>
    </citation>
    <scope>NUCLEOTIDE SEQUENCE [LARGE SCALE GENOMIC DNA]</scope>
    <source>
        <strain evidence="5 6">EXF-2788</strain>
    </source>
</reference>
<dbReference type="AlphaFoldDB" id="A0A3M7FAM8"/>
<proteinExistence type="predicted"/>
<dbReference type="VEuPathDB" id="FungiDB:BTJ68_13583"/>
<keyword evidence="1" id="KW-0479">Metal-binding</keyword>
<evidence type="ECO:0000256" key="4">
    <source>
        <dbReference type="SAM" id="MobiDB-lite"/>
    </source>
</evidence>
<keyword evidence="2" id="KW-0863">Zinc-finger</keyword>
<evidence type="ECO:0000256" key="3">
    <source>
        <dbReference type="ARBA" id="ARBA00022833"/>
    </source>
</evidence>
<feature type="compositionally biased region" description="Polar residues" evidence="4">
    <location>
        <begin position="62"/>
        <end position="72"/>
    </location>
</feature>
<keyword evidence="3" id="KW-0862">Zinc</keyword>
<dbReference type="InterPro" id="IPR013083">
    <property type="entry name" value="Znf_RING/FYVE/PHD"/>
</dbReference>
<evidence type="ECO:0000313" key="6">
    <source>
        <dbReference type="Proteomes" id="UP000268823"/>
    </source>
</evidence>
<evidence type="ECO:0008006" key="7">
    <source>
        <dbReference type="Google" id="ProtNLM"/>
    </source>
</evidence>
<comment type="caution">
    <text evidence="5">The sequence shown here is derived from an EMBL/GenBank/DDBJ whole genome shotgun (WGS) entry which is preliminary data.</text>
</comment>
<name>A0A3M7FAM8_HORWE</name>
<evidence type="ECO:0000256" key="1">
    <source>
        <dbReference type="ARBA" id="ARBA00022723"/>
    </source>
</evidence>
<dbReference type="SUPFAM" id="SSF57850">
    <property type="entry name" value="RING/U-box"/>
    <property type="match status" value="1"/>
</dbReference>